<dbReference type="EMBL" id="JBFOLJ010000007">
    <property type="protein sequence ID" value="KAL2520909.1"/>
    <property type="molecule type" value="Genomic_DNA"/>
</dbReference>
<keyword evidence="3" id="KW-1185">Reference proteome</keyword>
<reference evidence="3" key="1">
    <citation type="submission" date="2024-07" db="EMBL/GenBank/DDBJ databases">
        <title>Two chromosome-level genome assemblies of Korean endemic species Abeliophyllum distichum and Forsythia ovata (Oleaceae).</title>
        <authorList>
            <person name="Jang H."/>
        </authorList>
    </citation>
    <scope>NUCLEOTIDE SEQUENCE [LARGE SCALE GENOMIC DNA]</scope>
</reference>
<dbReference type="AlphaFoldDB" id="A0ABD1U7A9"/>
<feature type="region of interest" description="Disordered" evidence="1">
    <location>
        <begin position="1"/>
        <end position="31"/>
    </location>
</feature>
<sequence>MEEEALAAGPSKKIVNNEEEEEALANEEAERPLKRLRLRYQEGQPSSHNTSNASLPVTPFIIPKEEKNVLLSHPVQWTHLGPMMVTVGMSCKHYHIKRDW</sequence>
<evidence type="ECO:0000313" key="2">
    <source>
        <dbReference type="EMBL" id="KAL2520909.1"/>
    </source>
</evidence>
<feature type="compositionally biased region" description="Acidic residues" evidence="1">
    <location>
        <begin position="17"/>
        <end position="27"/>
    </location>
</feature>
<feature type="compositionally biased region" description="Polar residues" evidence="1">
    <location>
        <begin position="43"/>
        <end position="55"/>
    </location>
</feature>
<accession>A0ABD1U7A9</accession>
<evidence type="ECO:0000256" key="1">
    <source>
        <dbReference type="SAM" id="MobiDB-lite"/>
    </source>
</evidence>
<feature type="region of interest" description="Disordered" evidence="1">
    <location>
        <begin position="37"/>
        <end position="56"/>
    </location>
</feature>
<organism evidence="2 3">
    <name type="scientific">Forsythia ovata</name>
    <dbReference type="NCBI Taxonomy" id="205694"/>
    <lineage>
        <taxon>Eukaryota</taxon>
        <taxon>Viridiplantae</taxon>
        <taxon>Streptophyta</taxon>
        <taxon>Embryophyta</taxon>
        <taxon>Tracheophyta</taxon>
        <taxon>Spermatophyta</taxon>
        <taxon>Magnoliopsida</taxon>
        <taxon>eudicotyledons</taxon>
        <taxon>Gunneridae</taxon>
        <taxon>Pentapetalae</taxon>
        <taxon>asterids</taxon>
        <taxon>lamiids</taxon>
        <taxon>Lamiales</taxon>
        <taxon>Oleaceae</taxon>
        <taxon>Forsythieae</taxon>
        <taxon>Forsythia</taxon>
    </lineage>
</organism>
<evidence type="ECO:0000313" key="3">
    <source>
        <dbReference type="Proteomes" id="UP001604277"/>
    </source>
</evidence>
<name>A0ABD1U7A9_9LAMI</name>
<dbReference type="Proteomes" id="UP001604277">
    <property type="component" value="Unassembled WGS sequence"/>
</dbReference>
<proteinExistence type="predicted"/>
<comment type="caution">
    <text evidence="2">The sequence shown here is derived from an EMBL/GenBank/DDBJ whole genome shotgun (WGS) entry which is preliminary data.</text>
</comment>
<gene>
    <name evidence="2" type="ORF">Fot_24832</name>
</gene>
<protein>
    <submittedName>
        <fullName evidence="2">Uncharacterized protein</fullName>
    </submittedName>
</protein>